<feature type="compositionally biased region" description="Low complexity" evidence="1">
    <location>
        <begin position="534"/>
        <end position="545"/>
    </location>
</feature>
<feature type="compositionally biased region" description="Low complexity" evidence="1">
    <location>
        <begin position="459"/>
        <end position="470"/>
    </location>
</feature>
<feature type="compositionally biased region" description="Basic and acidic residues" evidence="1">
    <location>
        <begin position="93"/>
        <end position="107"/>
    </location>
</feature>
<dbReference type="AlphaFoldDB" id="A0A8H3G995"/>
<reference evidence="2" key="1">
    <citation type="submission" date="2021-03" db="EMBL/GenBank/DDBJ databases">
        <authorList>
            <person name="Tagirdzhanova G."/>
        </authorList>
    </citation>
    <scope>NUCLEOTIDE SEQUENCE</scope>
</reference>
<dbReference type="Proteomes" id="UP000664203">
    <property type="component" value="Unassembled WGS sequence"/>
</dbReference>
<feature type="region of interest" description="Disordered" evidence="1">
    <location>
        <begin position="586"/>
        <end position="608"/>
    </location>
</feature>
<sequence length="608" mass="67077">MRGRPKKRKSNVQSFETVPNPKKQVVLTTKNLTTIRDKHPPWSAPSMRQQSITQMDALREYYHPDLENEYLKTDDEEADSYVASPTRNKRRKLTPEKPSPRRMETRSVKRQAITKQHSIQKQEDRDVLPSTGAAKSQNLRVKVPTAMLPPKTPTSLRRKEIPSSQSPAETPLSTQSRQSLQDYTRSPLKERSTNIDSSGTSPIKGARWSNILEVADSMETGDEDILVATRIGLTANPVGPATDREELPEEDPPLPSHAFSIHVDDFNKRLEAAQRPVKEIQNSSQARPRHEIIDSTDEEDDDEEVDAFNAGPETQAALASTDVSQKSSDPRPASTPPTSKSAEYEPECPSGQGHASESPTPMNAPSPLAKESNIDDQLPMRKHKKVEFVDLATSDPPESTAPSKPRVHHSDSEEVSAQLFADLRRKKQPGGLQTESQYEIGWTPYTPADDIHSDLELHPSSPQPIEQPSSGLMTVPTQFIRPPISSPPKFYRAPVPPSQATTVDITQPSPRNLSSQAIFTQSSPHNVNNDNEVPSPQAACSSPAFPSSPPPMPPPSSSSLASRKLDPWEGFEWNGVRLTDSQLLPDSLLNDSEVGPPGLSQESLIEEV</sequence>
<feature type="region of interest" description="Disordered" evidence="1">
    <location>
        <begin position="1"/>
        <end position="23"/>
    </location>
</feature>
<evidence type="ECO:0000313" key="3">
    <source>
        <dbReference type="Proteomes" id="UP000664203"/>
    </source>
</evidence>
<gene>
    <name evidence="2" type="ORF">ALECFALPRED_007010</name>
</gene>
<feature type="compositionally biased region" description="Acidic residues" evidence="1">
    <location>
        <begin position="294"/>
        <end position="306"/>
    </location>
</feature>
<proteinExistence type="predicted"/>
<organism evidence="2 3">
    <name type="scientific">Alectoria fallacina</name>
    <dbReference type="NCBI Taxonomy" id="1903189"/>
    <lineage>
        <taxon>Eukaryota</taxon>
        <taxon>Fungi</taxon>
        <taxon>Dikarya</taxon>
        <taxon>Ascomycota</taxon>
        <taxon>Pezizomycotina</taxon>
        <taxon>Lecanoromycetes</taxon>
        <taxon>OSLEUM clade</taxon>
        <taxon>Lecanoromycetidae</taxon>
        <taxon>Lecanorales</taxon>
        <taxon>Lecanorineae</taxon>
        <taxon>Parmeliaceae</taxon>
        <taxon>Alectoria</taxon>
    </lineage>
</organism>
<dbReference type="OrthoDB" id="73788at2759"/>
<feature type="compositionally biased region" description="Polar residues" evidence="1">
    <location>
        <begin position="353"/>
        <end position="363"/>
    </location>
</feature>
<dbReference type="EMBL" id="CAJPDR010000457">
    <property type="protein sequence ID" value="CAF9936932.1"/>
    <property type="molecule type" value="Genomic_DNA"/>
</dbReference>
<comment type="caution">
    <text evidence="2">The sequence shown here is derived from an EMBL/GenBank/DDBJ whole genome shotgun (WGS) entry which is preliminary data.</text>
</comment>
<accession>A0A8H3G995</accession>
<name>A0A8H3G995_9LECA</name>
<protein>
    <submittedName>
        <fullName evidence="2">Uncharacterized protein</fullName>
    </submittedName>
</protein>
<feature type="compositionally biased region" description="Polar residues" evidence="1">
    <location>
        <begin position="162"/>
        <end position="184"/>
    </location>
</feature>
<feature type="compositionally biased region" description="Basic and acidic residues" evidence="1">
    <location>
        <begin position="262"/>
        <end position="278"/>
    </location>
</feature>
<keyword evidence="3" id="KW-1185">Reference proteome</keyword>
<feature type="region of interest" description="Disordered" evidence="1">
    <location>
        <begin position="69"/>
        <end position="207"/>
    </location>
</feature>
<feature type="region of interest" description="Disordered" evidence="1">
    <location>
        <begin position="231"/>
        <end position="563"/>
    </location>
</feature>
<feature type="compositionally biased region" description="Basic residues" evidence="1">
    <location>
        <begin position="1"/>
        <end position="10"/>
    </location>
</feature>
<feature type="compositionally biased region" description="Pro residues" evidence="1">
    <location>
        <begin position="546"/>
        <end position="556"/>
    </location>
</feature>
<evidence type="ECO:0000256" key="1">
    <source>
        <dbReference type="SAM" id="MobiDB-lite"/>
    </source>
</evidence>
<feature type="compositionally biased region" description="Polar residues" evidence="1">
    <location>
        <begin position="498"/>
        <end position="532"/>
    </location>
</feature>
<evidence type="ECO:0000313" key="2">
    <source>
        <dbReference type="EMBL" id="CAF9936932.1"/>
    </source>
</evidence>
<feature type="compositionally biased region" description="Polar residues" evidence="1">
    <location>
        <begin position="317"/>
        <end position="327"/>
    </location>
</feature>